<keyword evidence="4 18" id="KW-0645">Protease</keyword>
<gene>
    <name evidence="22" type="ORF">X777_14178</name>
</gene>
<feature type="domain" description="Hint" evidence="21">
    <location>
        <begin position="260"/>
        <end position="358"/>
    </location>
</feature>
<dbReference type="PANTHER" id="PTHR11889">
    <property type="entry name" value="HEDGEHOG"/>
    <property type="match status" value="1"/>
</dbReference>
<evidence type="ECO:0000259" key="20">
    <source>
        <dbReference type="SMART" id="SM00305"/>
    </source>
</evidence>
<dbReference type="AlphaFoldDB" id="A0A026VYY2"/>
<dbReference type="EMBL" id="KK107681">
    <property type="protein sequence ID" value="EZA48069.1"/>
    <property type="molecule type" value="Genomic_DNA"/>
</dbReference>
<dbReference type="GO" id="GO:0001708">
    <property type="term" value="P:cell fate specification"/>
    <property type="evidence" value="ECO:0007669"/>
    <property type="project" value="TreeGrafter"/>
</dbReference>
<dbReference type="PRINTS" id="PR00632">
    <property type="entry name" value="SONICHHOG"/>
</dbReference>
<evidence type="ECO:0000256" key="13">
    <source>
        <dbReference type="ARBA" id="ARBA00023139"/>
    </source>
</evidence>
<evidence type="ECO:0000256" key="6">
    <source>
        <dbReference type="ARBA" id="ARBA00022716"/>
    </source>
</evidence>
<dbReference type="GO" id="GO:0007224">
    <property type="term" value="P:smoothened signaling pathway"/>
    <property type="evidence" value="ECO:0007669"/>
    <property type="project" value="TreeGrafter"/>
</dbReference>
<evidence type="ECO:0000259" key="21">
    <source>
        <dbReference type="SMART" id="SM00306"/>
    </source>
</evidence>
<sequence>MKRGETRVVPERENKIYCSACSRRRDRQAAASSPPRKNRSDAPENCPLPRIQQQPSEKKKNRRRRRRGRSLRRGGSGGRSLGSHRARLRASGPTVPTTLPGHPYHTALRGRLPSENRFKHGPRTLRMPSDNAASRSMQFPSRSASRPLNTPRSALNSGFNTDPCRCKEKLNTLAISVMNQWPGIKLRVTESWDEDGKHAMDSLHYEGRAVDVTTSDRDRAKYGMLARLAVEAGFDWVYYEARSHIHCSVKSDSSSVGKSGGCFPGKSLVRTENGDAKRLDEVRLGERIAALDSRGDVVYSEVIAFLDRSPSERRQFIRLTTKSGRVLTLTPAHLVPVEGRSSVFAAKVQPGDRILVNDVAASVEDDNRVDNRLRWDSVVETKLVLEEGVFAPLTTEGTLVVDDVVASCYAVVDSQSVAHYAFLPLRIWNAVTSVFTGGLDDMRHLEIRQNDTSKVQPTVKEGVHWYASMLYSLSSYMLPSTMLYN</sequence>
<dbReference type="Pfam" id="PF01085">
    <property type="entry name" value="HH_signal"/>
    <property type="match status" value="1"/>
</dbReference>
<dbReference type="SMART" id="SM00306">
    <property type="entry name" value="HintN"/>
    <property type="match status" value="1"/>
</dbReference>
<dbReference type="InterPro" id="IPR050387">
    <property type="entry name" value="Hedgehog_Signaling"/>
</dbReference>
<dbReference type="SUPFAM" id="SSF55166">
    <property type="entry name" value="Hedgehog/DD-peptidase"/>
    <property type="match status" value="1"/>
</dbReference>
<keyword evidence="23" id="KW-1185">Reference proteome</keyword>
<dbReference type="Pfam" id="PF01079">
    <property type="entry name" value="Hint"/>
    <property type="match status" value="1"/>
</dbReference>
<dbReference type="GO" id="GO:0016539">
    <property type="term" value="P:intein-mediated protein splicing"/>
    <property type="evidence" value="ECO:0007669"/>
    <property type="project" value="InterPro"/>
</dbReference>
<name>A0A026VYY2_OOCBI</name>
<evidence type="ECO:0000256" key="7">
    <source>
        <dbReference type="ARBA" id="ARBA00022723"/>
    </source>
</evidence>
<keyword evidence="9 18" id="KW-0378">Hydrolase</keyword>
<dbReference type="Gene3D" id="3.30.1380.10">
    <property type="match status" value="1"/>
</dbReference>
<evidence type="ECO:0000256" key="19">
    <source>
        <dbReference type="SAM" id="MobiDB-lite"/>
    </source>
</evidence>
<evidence type="ECO:0000313" key="22">
    <source>
        <dbReference type="EMBL" id="EZA48069.1"/>
    </source>
</evidence>
<dbReference type="GO" id="GO:0005615">
    <property type="term" value="C:extracellular space"/>
    <property type="evidence" value="ECO:0007669"/>
    <property type="project" value="TreeGrafter"/>
</dbReference>
<comment type="catalytic activity">
    <reaction evidence="17">
        <text>glycyl-L-cysteinyl-[protein] + cholesterol + H(+) = [protein]-C-terminal glycyl cholesterol ester + N-terminal L-cysteinyl-[protein]</text>
        <dbReference type="Rhea" id="RHEA:59504"/>
        <dbReference type="Rhea" id="RHEA-COMP:12707"/>
        <dbReference type="Rhea" id="RHEA-COMP:15369"/>
        <dbReference type="Rhea" id="RHEA-COMP:15374"/>
        <dbReference type="ChEBI" id="CHEBI:15378"/>
        <dbReference type="ChEBI" id="CHEBI:16113"/>
        <dbReference type="ChEBI" id="CHEBI:65250"/>
        <dbReference type="ChEBI" id="CHEBI:143135"/>
        <dbReference type="ChEBI" id="CHEBI:143140"/>
    </reaction>
    <physiologicalReaction direction="left-to-right" evidence="17">
        <dbReference type="Rhea" id="RHEA:59505"/>
    </physiologicalReaction>
</comment>
<dbReference type="FunFam" id="3.30.1380.10:FF:000005">
    <property type="entry name" value="Sonic hedgehog signaling molecule"/>
    <property type="match status" value="1"/>
</dbReference>
<dbReference type="STRING" id="2015173.A0A026VYY2"/>
<dbReference type="GO" id="GO:0048731">
    <property type="term" value="P:system development"/>
    <property type="evidence" value="ECO:0007669"/>
    <property type="project" value="UniProtKB-ARBA"/>
</dbReference>
<evidence type="ECO:0000256" key="8">
    <source>
        <dbReference type="ARBA" id="ARBA00022729"/>
    </source>
</evidence>
<evidence type="ECO:0000256" key="11">
    <source>
        <dbReference type="ARBA" id="ARBA00022837"/>
    </source>
</evidence>
<dbReference type="GO" id="GO:0016740">
    <property type="term" value="F:transferase activity"/>
    <property type="evidence" value="ECO:0007669"/>
    <property type="project" value="UniProtKB-KW"/>
</dbReference>
<dbReference type="GO" id="GO:0005789">
    <property type="term" value="C:endoplasmic reticulum membrane"/>
    <property type="evidence" value="ECO:0007669"/>
    <property type="project" value="UniProtKB-SubCell"/>
</dbReference>
<organism evidence="22 23">
    <name type="scientific">Ooceraea biroi</name>
    <name type="common">Clonal raider ant</name>
    <name type="synonym">Cerapachys biroi</name>
    <dbReference type="NCBI Taxonomy" id="2015173"/>
    <lineage>
        <taxon>Eukaryota</taxon>
        <taxon>Metazoa</taxon>
        <taxon>Ecdysozoa</taxon>
        <taxon>Arthropoda</taxon>
        <taxon>Hexapoda</taxon>
        <taxon>Insecta</taxon>
        <taxon>Pterygota</taxon>
        <taxon>Neoptera</taxon>
        <taxon>Endopterygota</taxon>
        <taxon>Hymenoptera</taxon>
        <taxon>Apocrita</taxon>
        <taxon>Aculeata</taxon>
        <taxon>Formicoidea</taxon>
        <taxon>Formicidae</taxon>
        <taxon>Dorylinae</taxon>
        <taxon>Ooceraea</taxon>
    </lineage>
</organism>
<feature type="compositionally biased region" description="Basic residues" evidence="19">
    <location>
        <begin position="59"/>
        <end position="72"/>
    </location>
</feature>
<reference evidence="22 23" key="1">
    <citation type="journal article" date="2014" name="Curr. Biol.">
        <title>The genome of the clonal raider ant Cerapachys biroi.</title>
        <authorList>
            <person name="Oxley P.R."/>
            <person name="Ji L."/>
            <person name="Fetter-Pruneda I."/>
            <person name="McKenzie S.K."/>
            <person name="Li C."/>
            <person name="Hu H."/>
            <person name="Zhang G."/>
            <person name="Kronauer D.J."/>
        </authorList>
    </citation>
    <scope>NUCLEOTIDE SEQUENCE [LARGE SCALE GENOMIC DNA]</scope>
</reference>
<proteinExistence type="inferred from homology"/>
<dbReference type="GO" id="GO:0016540">
    <property type="term" value="P:protein autoprocessing"/>
    <property type="evidence" value="ECO:0007669"/>
    <property type="project" value="InterPro"/>
</dbReference>
<protein>
    <recommendedName>
        <fullName evidence="18">Hedgehog protein</fullName>
    </recommendedName>
</protein>
<dbReference type="GO" id="GO:0007267">
    <property type="term" value="P:cell-cell signaling"/>
    <property type="evidence" value="ECO:0007669"/>
    <property type="project" value="InterPro"/>
</dbReference>
<evidence type="ECO:0000256" key="2">
    <source>
        <dbReference type="ARBA" id="ARBA00022473"/>
    </source>
</evidence>
<comment type="function">
    <text evidence="16">The C-terminal part of the hedgehog protein precursor displays an autoproteolysis activity that results in the cleavage of the full-length protein into two parts (N-product and C-product). In addition, the C-terminal part displays a cholesterol transferase activity that results by the covalent attachment of a cholesterol moiety to the C-terminal of the newly generated N-product. Once cleaved, the C-product has no signaling activity and diffuses from the cell.</text>
</comment>
<dbReference type="InterPro" id="IPR003587">
    <property type="entry name" value="Hint_dom_N"/>
</dbReference>
<keyword evidence="13" id="KW-0564">Palmitate</keyword>
<keyword evidence="8 18" id="KW-0732">Signal</keyword>
<dbReference type="GO" id="GO:0008233">
    <property type="term" value="F:peptidase activity"/>
    <property type="evidence" value="ECO:0007669"/>
    <property type="project" value="UniProtKB-UniRule"/>
</dbReference>
<dbReference type="InterPro" id="IPR003586">
    <property type="entry name" value="Hint_dom_C"/>
</dbReference>
<evidence type="ECO:0000256" key="1">
    <source>
        <dbReference type="ARBA" id="ARBA00010649"/>
    </source>
</evidence>
<feature type="region of interest" description="Disordered" evidence="19">
    <location>
        <begin position="1"/>
        <end position="156"/>
    </location>
</feature>
<dbReference type="OMA" id="FQRCKDK"/>
<dbReference type="GO" id="GO:0009653">
    <property type="term" value="P:anatomical structure morphogenesis"/>
    <property type="evidence" value="ECO:0007669"/>
    <property type="project" value="UniProtKB-KW"/>
</dbReference>
<dbReference type="CDD" id="cd00081">
    <property type="entry name" value="Hint"/>
    <property type="match status" value="1"/>
</dbReference>
<dbReference type="GO" id="GO:0016015">
    <property type="term" value="F:morphogen activity"/>
    <property type="evidence" value="ECO:0007669"/>
    <property type="project" value="UniProtKB-KW"/>
</dbReference>
<keyword evidence="18" id="KW-0256">Endoplasmic reticulum</keyword>
<dbReference type="Proteomes" id="UP000053097">
    <property type="component" value="Unassembled WGS sequence"/>
</dbReference>
<keyword evidence="6" id="KW-0709">Segmentation polarity protein</keyword>
<evidence type="ECO:0000256" key="3">
    <source>
        <dbReference type="ARBA" id="ARBA00022475"/>
    </source>
</evidence>
<dbReference type="InterPro" id="IPR001767">
    <property type="entry name" value="Hedgehog_Hint"/>
</dbReference>
<keyword evidence="3 18" id="KW-1003">Cell membrane</keyword>
<dbReference type="MEROPS" id="C46.001"/>
<dbReference type="GO" id="GO:0005886">
    <property type="term" value="C:plasma membrane"/>
    <property type="evidence" value="ECO:0007669"/>
    <property type="project" value="UniProtKB-SubCell"/>
</dbReference>
<keyword evidence="10 18" id="KW-0068">Autocatalytic cleavage</keyword>
<evidence type="ECO:0000256" key="17">
    <source>
        <dbReference type="ARBA" id="ARBA00048589"/>
    </source>
</evidence>
<accession>A0A026VYY2</accession>
<keyword evidence="18" id="KW-0333">Golgi apparatus</keyword>
<keyword evidence="15" id="KW-0504">Morphogen</keyword>
<dbReference type="SMART" id="SM00305">
    <property type="entry name" value="HintC"/>
    <property type="match status" value="1"/>
</dbReference>
<feature type="compositionally biased region" description="Basic and acidic residues" evidence="19">
    <location>
        <begin position="1"/>
        <end position="15"/>
    </location>
</feature>
<evidence type="ECO:0000256" key="5">
    <source>
        <dbReference type="ARBA" id="ARBA00022679"/>
    </source>
</evidence>
<dbReference type="GO" id="GO:0005113">
    <property type="term" value="F:patched binding"/>
    <property type="evidence" value="ECO:0007669"/>
    <property type="project" value="TreeGrafter"/>
</dbReference>
<keyword evidence="12 18" id="KW-0472">Membrane</keyword>
<evidence type="ECO:0000256" key="9">
    <source>
        <dbReference type="ARBA" id="ARBA00022801"/>
    </source>
</evidence>
<feature type="compositionally biased region" description="Polar residues" evidence="19">
    <location>
        <begin position="131"/>
        <end position="156"/>
    </location>
</feature>
<evidence type="ECO:0000256" key="18">
    <source>
        <dbReference type="RuleBase" id="RU280812"/>
    </source>
</evidence>
<dbReference type="InterPro" id="IPR009045">
    <property type="entry name" value="Zn_M74/Hedgehog-like"/>
</dbReference>
<comment type="subcellular location">
    <molecule>Protein hedgehog N-product</molecule>
    <subcellularLocation>
        <location evidence="18">Cell membrane</location>
        <topology evidence="18">Lipid-anchor</topology>
    </subcellularLocation>
</comment>
<comment type="subcellular location">
    <molecule>Sonic hedgehog protein</molecule>
    <subcellularLocation>
        <location evidence="18">Endoplasmic reticulum membrane</location>
    </subcellularLocation>
    <subcellularLocation>
        <location evidence="18">Golgi apparatus membrane</location>
    </subcellularLocation>
</comment>
<keyword evidence="7" id="KW-0479">Metal-binding</keyword>
<keyword evidence="2 18" id="KW-0217">Developmental protein</keyword>
<keyword evidence="14" id="KW-0449">Lipoprotein</keyword>
<comment type="similarity">
    <text evidence="1 18">Belongs to the hedgehog family.</text>
</comment>
<evidence type="ECO:0000256" key="14">
    <source>
        <dbReference type="ARBA" id="ARBA00023288"/>
    </source>
</evidence>
<comment type="function">
    <molecule>Protein hedgehog N-product</molecule>
    <text evidence="18">The dually lipidated hedgehog protein N-product is a morphogen which is essential for a variety of patterning events during development.</text>
</comment>
<evidence type="ECO:0000256" key="15">
    <source>
        <dbReference type="ARBA" id="ARBA00023301"/>
    </source>
</evidence>
<evidence type="ECO:0000256" key="12">
    <source>
        <dbReference type="ARBA" id="ARBA00023136"/>
    </source>
</evidence>
<dbReference type="SUPFAM" id="SSF51294">
    <property type="entry name" value="Hedgehog/intein (Hint) domain"/>
    <property type="match status" value="1"/>
</dbReference>
<keyword evidence="11" id="KW-0106">Calcium</keyword>
<dbReference type="InterPro" id="IPR000320">
    <property type="entry name" value="Hedgehog_signalling_dom"/>
</dbReference>
<dbReference type="InterPro" id="IPR001657">
    <property type="entry name" value="Hedgehog"/>
</dbReference>
<dbReference type="Gene3D" id="2.170.16.10">
    <property type="entry name" value="Hedgehog/Intein (Hint) domain"/>
    <property type="match status" value="1"/>
</dbReference>
<dbReference type="GO" id="GO:0007367">
    <property type="term" value="P:segment polarity determination"/>
    <property type="evidence" value="ECO:0007669"/>
    <property type="project" value="UniProtKB-KW"/>
</dbReference>
<dbReference type="FunFam" id="2.170.16.10:FF:000001">
    <property type="entry name" value="Indian hedgehog"/>
    <property type="match status" value="1"/>
</dbReference>
<keyword evidence="5" id="KW-0808">Transferase</keyword>
<dbReference type="InterPro" id="IPR006141">
    <property type="entry name" value="Intein_N"/>
</dbReference>
<dbReference type="PROSITE" id="PS50817">
    <property type="entry name" value="INTEIN_N_TER"/>
    <property type="match status" value="1"/>
</dbReference>
<feature type="domain" description="Hint" evidence="20">
    <location>
        <begin position="370"/>
        <end position="414"/>
    </location>
</feature>
<dbReference type="InterPro" id="IPR036844">
    <property type="entry name" value="Hint_dom_sf"/>
</dbReference>
<evidence type="ECO:0000313" key="23">
    <source>
        <dbReference type="Proteomes" id="UP000053097"/>
    </source>
</evidence>
<evidence type="ECO:0000256" key="4">
    <source>
        <dbReference type="ARBA" id="ARBA00022670"/>
    </source>
</evidence>
<dbReference type="PANTHER" id="PTHR11889:SF31">
    <property type="entry name" value="PROTEIN HEDGEHOG"/>
    <property type="match status" value="1"/>
</dbReference>
<evidence type="ECO:0000256" key="16">
    <source>
        <dbReference type="ARBA" id="ARBA00045369"/>
    </source>
</evidence>
<comment type="function">
    <molecule>Protein hedgehog</molecule>
    <text evidence="18">The C-terminal part of the hedgehog protein precursor displays an autoproteolysis activity that results in the cleavage of the full-length protein into two parts (N-product and C-product). In addition, the C-terminal part displays a cholesterol transferase activity that results by the covalent attachment of a cholesterol moiety to the C-terminal of the newly generated N-product.</text>
</comment>
<dbReference type="GO" id="GO:0000139">
    <property type="term" value="C:Golgi membrane"/>
    <property type="evidence" value="ECO:0007669"/>
    <property type="project" value="UniProtKB-SubCell"/>
</dbReference>
<evidence type="ECO:0000256" key="10">
    <source>
        <dbReference type="ARBA" id="ARBA00022813"/>
    </source>
</evidence>
<dbReference type="OrthoDB" id="5212at2759"/>
<dbReference type="GO" id="GO:0010468">
    <property type="term" value="P:regulation of gene expression"/>
    <property type="evidence" value="ECO:0007669"/>
    <property type="project" value="TreeGrafter"/>
</dbReference>
<dbReference type="GO" id="GO:0005509">
    <property type="term" value="F:calcium ion binding"/>
    <property type="evidence" value="ECO:0007669"/>
    <property type="project" value="TreeGrafter"/>
</dbReference>